<evidence type="ECO:0000313" key="1">
    <source>
        <dbReference type="EMBL" id="MBB6691778.1"/>
    </source>
</evidence>
<dbReference type="InterPro" id="IPR050583">
    <property type="entry name" value="Mycobacterial_A85_antigen"/>
</dbReference>
<dbReference type="Pfam" id="PF00756">
    <property type="entry name" value="Esterase"/>
    <property type="match status" value="1"/>
</dbReference>
<dbReference type="PANTHER" id="PTHR48098">
    <property type="entry name" value="ENTEROCHELIN ESTERASE-RELATED"/>
    <property type="match status" value="1"/>
</dbReference>
<dbReference type="InterPro" id="IPR029058">
    <property type="entry name" value="AB_hydrolase_fold"/>
</dbReference>
<gene>
    <name evidence="1" type="ORF">H7B90_10250</name>
</gene>
<dbReference type="GO" id="GO:0016747">
    <property type="term" value="F:acyltransferase activity, transferring groups other than amino-acyl groups"/>
    <property type="evidence" value="ECO:0007669"/>
    <property type="project" value="TreeGrafter"/>
</dbReference>
<dbReference type="InterPro" id="IPR000801">
    <property type="entry name" value="Esterase-like"/>
</dbReference>
<evidence type="ECO:0000313" key="2">
    <source>
        <dbReference type="Proteomes" id="UP000553776"/>
    </source>
</evidence>
<dbReference type="AlphaFoldDB" id="A0A841TXS6"/>
<accession>A0A841TXS6</accession>
<proteinExistence type="predicted"/>
<reference evidence="1 2" key="1">
    <citation type="submission" date="2020-08" db="EMBL/GenBank/DDBJ databases">
        <title>Cohnella phylogeny.</title>
        <authorList>
            <person name="Dunlap C."/>
        </authorList>
    </citation>
    <scope>NUCLEOTIDE SEQUENCE [LARGE SCALE GENOMIC DNA]</scope>
    <source>
        <strain evidence="1 2">DSM 25239</strain>
    </source>
</reference>
<dbReference type="PANTHER" id="PTHR48098:SF1">
    <property type="entry name" value="DIACYLGLYCEROL ACYLTRANSFERASE_MYCOLYLTRANSFERASE AG85A"/>
    <property type="match status" value="1"/>
</dbReference>
<dbReference type="SUPFAM" id="SSF53474">
    <property type="entry name" value="alpha/beta-Hydrolases"/>
    <property type="match status" value="1"/>
</dbReference>
<name>A0A841TXS6_9BACL</name>
<protein>
    <submittedName>
        <fullName evidence="1">Acetylesterase</fullName>
    </submittedName>
</protein>
<dbReference type="Gene3D" id="3.40.50.1820">
    <property type="entry name" value="alpha/beta hydrolase"/>
    <property type="match status" value="1"/>
</dbReference>
<sequence length="272" mass="31020">MATMQIHFFSRCLRREVPFTALLPVDSPVHPNQEDPSVRPLKALYLLNGYSGTHTDWLHFSRIRELADRYRIAVFMPSGENHFYVDDEDRGALYGEYVGEELVDFTRKLFPLSAAREDTFIGGLSMGGYGAIRNGFRYASRFGRIIALSSALIPYKIANMEPGFKDEIADYGYYRSVFGDLTRLLGSDKDPEAIVRRLIENGEELPGLYMACGTEDFLLDVNRRFHDFLEKERIGHAYRESAGAHTWDFWNETIADGLKWALGEPPADRIAD</sequence>
<dbReference type="EMBL" id="JACJVR010000038">
    <property type="protein sequence ID" value="MBB6691778.1"/>
    <property type="molecule type" value="Genomic_DNA"/>
</dbReference>
<dbReference type="Proteomes" id="UP000553776">
    <property type="component" value="Unassembled WGS sequence"/>
</dbReference>
<organism evidence="1 2">
    <name type="scientific">Cohnella xylanilytica</name>
    <dbReference type="NCBI Taxonomy" id="557555"/>
    <lineage>
        <taxon>Bacteria</taxon>
        <taxon>Bacillati</taxon>
        <taxon>Bacillota</taxon>
        <taxon>Bacilli</taxon>
        <taxon>Bacillales</taxon>
        <taxon>Paenibacillaceae</taxon>
        <taxon>Cohnella</taxon>
    </lineage>
</organism>
<dbReference type="RefSeq" id="WP_185135772.1">
    <property type="nucleotide sequence ID" value="NZ_BORM01000059.1"/>
</dbReference>
<comment type="caution">
    <text evidence="1">The sequence shown here is derived from an EMBL/GenBank/DDBJ whole genome shotgun (WGS) entry which is preliminary data.</text>
</comment>
<keyword evidence="2" id="KW-1185">Reference proteome</keyword>